<evidence type="ECO:0000256" key="4">
    <source>
        <dbReference type="PIRSR" id="PIRSR001221-2"/>
    </source>
</evidence>
<reference evidence="6 7" key="2">
    <citation type="submission" date="2021-10" db="EMBL/GenBank/DDBJ databases">
        <authorList>
            <person name="Piombo E."/>
        </authorList>
    </citation>
    <scope>NUCLEOTIDE SEQUENCE [LARGE SCALE GENOMIC DNA]</scope>
</reference>
<proteinExistence type="inferred from homology"/>
<keyword evidence="7" id="KW-1185">Reference proteome</keyword>
<feature type="binding site" evidence="4">
    <location>
        <begin position="236"/>
        <end position="239"/>
    </location>
    <ligand>
        <name>substrate</name>
    </ligand>
</feature>
<accession>A0A9N9U511</accession>
<evidence type="ECO:0000256" key="2">
    <source>
        <dbReference type="ARBA" id="ARBA00022801"/>
    </source>
</evidence>
<dbReference type="OrthoDB" id="6428749at2759"/>
<reference evidence="7" key="1">
    <citation type="submission" date="2019-06" db="EMBL/GenBank/DDBJ databases">
        <authorList>
            <person name="Broberg M."/>
        </authorList>
    </citation>
    <scope>NUCLEOTIDE SEQUENCE [LARGE SCALE GENOMIC DNA]</scope>
</reference>
<feature type="active site" description="Charge relay system" evidence="3">
    <location>
        <position position="215"/>
    </location>
</feature>
<dbReference type="InterPro" id="IPR023631">
    <property type="entry name" value="Amidase_dom"/>
</dbReference>
<evidence type="ECO:0000259" key="5">
    <source>
        <dbReference type="Pfam" id="PF01425"/>
    </source>
</evidence>
<feature type="active site" description="Acyl-ester intermediate" evidence="3">
    <location>
        <position position="239"/>
    </location>
</feature>
<dbReference type="Proteomes" id="UP000754883">
    <property type="component" value="Unassembled WGS sequence"/>
</dbReference>
<evidence type="ECO:0000313" key="6">
    <source>
        <dbReference type="EMBL" id="CAG9973279.1"/>
    </source>
</evidence>
<dbReference type="PANTHER" id="PTHR46072">
    <property type="entry name" value="AMIDASE-RELATED-RELATED"/>
    <property type="match status" value="1"/>
</dbReference>
<gene>
    <name evidence="6" type="ORF">CBYS24578_00016328</name>
</gene>
<protein>
    <recommendedName>
        <fullName evidence="5">Amidase domain-containing protein</fullName>
    </recommendedName>
</protein>
<dbReference type="AlphaFoldDB" id="A0A9N9U511"/>
<evidence type="ECO:0000256" key="3">
    <source>
        <dbReference type="PIRSR" id="PIRSR001221-1"/>
    </source>
</evidence>
<evidence type="ECO:0000256" key="1">
    <source>
        <dbReference type="ARBA" id="ARBA00009199"/>
    </source>
</evidence>
<keyword evidence="2" id="KW-0378">Hydrolase</keyword>
<dbReference type="Gene3D" id="3.90.1300.10">
    <property type="entry name" value="Amidase signature (AS) domain"/>
    <property type="match status" value="1"/>
</dbReference>
<feature type="domain" description="Amidase" evidence="5">
    <location>
        <begin position="83"/>
        <end position="472"/>
    </location>
</feature>
<evidence type="ECO:0000313" key="7">
    <source>
        <dbReference type="Proteomes" id="UP000754883"/>
    </source>
</evidence>
<comment type="caution">
    <text evidence="6">The sequence shown here is derived from an EMBL/GenBank/DDBJ whole genome shotgun (WGS) entry which is preliminary data.</text>
</comment>
<sequence>MAIFPEYQQLVDQKRAKQASLIPPEWRLPKAITDKVSPSSNASAFDLMLEHQILTKEELDITENYTAAALVKSMAAGNLTSLEVTTAFCKRSAVAQQLTNCLTEIFFEKAFERARQLDEYLAKEGVPKGPLHGLPISIKDTYMVEGEYATISYVSKLKLPTATSNSAIVDILLEAGAVLYVKTTVPQTLFVCESFNSIFGTTLNPHRLSLSAGGSTSGEGVLVAFRGSVLGVGSDIGGSARVPALANGTYGFKPSSNRLPYGGQQEILRKGWPGIMPAAGPLASSAEDLTLFTRTVIEARPWLHDATAYHIPWRSVPKKDRLVVGFFPGDELFPVFPPIARALSTAVDKLKAAGHTVKRLTCPPLIAILTTAARSFALDQSGRFGGWLAEAGEEPIKAVSDLIAQMHSGADDISLESVWQFTAEREDILEESAKIWRENELDVLLTPGARGTAVPHGNFGMPIYSIPWNLLDVVGWRFEDEEVLNATEVISEVLNN</sequence>
<dbReference type="PIRSF" id="PIRSF001221">
    <property type="entry name" value="Amidase_fungi"/>
    <property type="match status" value="1"/>
</dbReference>
<feature type="active site" description="Charge relay system" evidence="3">
    <location>
        <position position="139"/>
    </location>
</feature>
<dbReference type="Pfam" id="PF01425">
    <property type="entry name" value="Amidase"/>
    <property type="match status" value="1"/>
</dbReference>
<name>A0A9N9U511_9HYPO</name>
<feature type="binding site" evidence="4">
    <location>
        <position position="189"/>
    </location>
    <ligand>
        <name>substrate</name>
    </ligand>
</feature>
<feature type="binding site" evidence="4">
    <location>
        <position position="215"/>
    </location>
    <ligand>
        <name>substrate</name>
    </ligand>
</feature>
<dbReference type="GO" id="GO:0016787">
    <property type="term" value="F:hydrolase activity"/>
    <property type="evidence" value="ECO:0007669"/>
    <property type="project" value="UniProtKB-KW"/>
</dbReference>
<dbReference type="SUPFAM" id="SSF75304">
    <property type="entry name" value="Amidase signature (AS) enzymes"/>
    <property type="match status" value="1"/>
</dbReference>
<dbReference type="EMBL" id="CABFNO020001244">
    <property type="protein sequence ID" value="CAG9973279.1"/>
    <property type="molecule type" value="Genomic_DNA"/>
</dbReference>
<dbReference type="InterPro" id="IPR036928">
    <property type="entry name" value="AS_sf"/>
</dbReference>
<comment type="similarity">
    <text evidence="1">Belongs to the amidase family.</text>
</comment>
<dbReference type="PANTHER" id="PTHR46072:SF11">
    <property type="entry name" value="AMIDASE-RELATED"/>
    <property type="match status" value="1"/>
</dbReference>
<organism evidence="6 7">
    <name type="scientific">Clonostachys byssicola</name>
    <dbReference type="NCBI Taxonomy" id="160290"/>
    <lineage>
        <taxon>Eukaryota</taxon>
        <taxon>Fungi</taxon>
        <taxon>Dikarya</taxon>
        <taxon>Ascomycota</taxon>
        <taxon>Pezizomycotina</taxon>
        <taxon>Sordariomycetes</taxon>
        <taxon>Hypocreomycetidae</taxon>
        <taxon>Hypocreales</taxon>
        <taxon>Bionectriaceae</taxon>
        <taxon>Clonostachys</taxon>
    </lineage>
</organism>